<proteinExistence type="predicted"/>
<feature type="non-terminal residue" evidence="1">
    <location>
        <position position="63"/>
    </location>
</feature>
<organism evidence="1 2">
    <name type="scientific">Trifolium medium</name>
    <dbReference type="NCBI Taxonomy" id="97028"/>
    <lineage>
        <taxon>Eukaryota</taxon>
        <taxon>Viridiplantae</taxon>
        <taxon>Streptophyta</taxon>
        <taxon>Embryophyta</taxon>
        <taxon>Tracheophyta</taxon>
        <taxon>Spermatophyta</taxon>
        <taxon>Magnoliopsida</taxon>
        <taxon>eudicotyledons</taxon>
        <taxon>Gunneridae</taxon>
        <taxon>Pentapetalae</taxon>
        <taxon>rosids</taxon>
        <taxon>fabids</taxon>
        <taxon>Fabales</taxon>
        <taxon>Fabaceae</taxon>
        <taxon>Papilionoideae</taxon>
        <taxon>50 kb inversion clade</taxon>
        <taxon>NPAAA clade</taxon>
        <taxon>Hologalegina</taxon>
        <taxon>IRL clade</taxon>
        <taxon>Trifolieae</taxon>
        <taxon>Trifolium</taxon>
    </lineage>
</organism>
<name>A0A392TZ69_9FABA</name>
<keyword evidence="2" id="KW-1185">Reference proteome</keyword>
<evidence type="ECO:0000313" key="1">
    <source>
        <dbReference type="EMBL" id="MCI66493.1"/>
    </source>
</evidence>
<dbReference type="AlphaFoldDB" id="A0A392TZ69"/>
<reference evidence="1 2" key="1">
    <citation type="journal article" date="2018" name="Front. Plant Sci.">
        <title>Red Clover (Trifolium pratense) and Zigzag Clover (T. medium) - A Picture of Genomic Similarities and Differences.</title>
        <authorList>
            <person name="Dluhosova J."/>
            <person name="Istvanek J."/>
            <person name="Nedelnik J."/>
            <person name="Repkova J."/>
        </authorList>
    </citation>
    <scope>NUCLEOTIDE SEQUENCE [LARGE SCALE GENOMIC DNA]</scope>
    <source>
        <strain evidence="2">cv. 10/8</strain>
        <tissue evidence="1">Leaf</tissue>
    </source>
</reference>
<dbReference type="EMBL" id="LXQA010696572">
    <property type="protein sequence ID" value="MCI66493.1"/>
    <property type="molecule type" value="Genomic_DNA"/>
</dbReference>
<evidence type="ECO:0000313" key="2">
    <source>
        <dbReference type="Proteomes" id="UP000265520"/>
    </source>
</evidence>
<comment type="caution">
    <text evidence="1">The sequence shown here is derived from an EMBL/GenBank/DDBJ whole genome shotgun (WGS) entry which is preliminary data.</text>
</comment>
<sequence>MEARRCCTKIDRQLTVVHRRRRCGAKDDSCDEDERVFRVSVSFFLERGKAVGAGFWEGQGLGS</sequence>
<accession>A0A392TZ69</accession>
<dbReference type="Proteomes" id="UP000265520">
    <property type="component" value="Unassembled WGS sequence"/>
</dbReference>
<protein>
    <submittedName>
        <fullName evidence="1">Uncharacterized protein</fullName>
    </submittedName>
</protein>